<dbReference type="EMBL" id="JAZAVK010000049">
    <property type="protein sequence ID" value="KAK7427779.1"/>
    <property type="molecule type" value="Genomic_DNA"/>
</dbReference>
<evidence type="ECO:0000259" key="3">
    <source>
        <dbReference type="PROSITE" id="PS50048"/>
    </source>
</evidence>
<dbReference type="Proteomes" id="UP001498421">
    <property type="component" value="Unassembled WGS sequence"/>
</dbReference>
<dbReference type="InterPro" id="IPR001138">
    <property type="entry name" value="Zn2Cys6_DnaBD"/>
</dbReference>
<keyword evidence="2" id="KW-0539">Nucleus</keyword>
<keyword evidence="5" id="KW-1185">Reference proteome</keyword>
<dbReference type="SUPFAM" id="SSF57701">
    <property type="entry name" value="Zn2/Cys6 DNA-binding domain"/>
    <property type="match status" value="1"/>
</dbReference>
<organism evidence="4 5">
    <name type="scientific">Neonectria magnoliae</name>
    <dbReference type="NCBI Taxonomy" id="2732573"/>
    <lineage>
        <taxon>Eukaryota</taxon>
        <taxon>Fungi</taxon>
        <taxon>Dikarya</taxon>
        <taxon>Ascomycota</taxon>
        <taxon>Pezizomycotina</taxon>
        <taxon>Sordariomycetes</taxon>
        <taxon>Hypocreomycetidae</taxon>
        <taxon>Hypocreales</taxon>
        <taxon>Nectriaceae</taxon>
        <taxon>Neonectria</taxon>
    </lineage>
</organism>
<protein>
    <recommendedName>
        <fullName evidence="3">Zn(2)-C6 fungal-type domain-containing protein</fullName>
    </recommendedName>
</protein>
<dbReference type="PROSITE" id="PS50048">
    <property type="entry name" value="ZN2_CY6_FUNGAL_2"/>
    <property type="match status" value="1"/>
</dbReference>
<comment type="subcellular location">
    <subcellularLocation>
        <location evidence="1">Nucleus</location>
    </subcellularLocation>
</comment>
<dbReference type="Gene3D" id="4.10.240.10">
    <property type="entry name" value="Zn(2)-C6 fungal-type DNA-binding domain"/>
    <property type="match status" value="1"/>
</dbReference>
<comment type="caution">
    <text evidence="4">The sequence shown here is derived from an EMBL/GenBank/DDBJ whole genome shotgun (WGS) entry which is preliminary data.</text>
</comment>
<feature type="domain" description="Zn(2)-C6 fungal-type" evidence="3">
    <location>
        <begin position="14"/>
        <end position="45"/>
    </location>
</feature>
<dbReference type="SMART" id="SM00066">
    <property type="entry name" value="GAL4"/>
    <property type="match status" value="1"/>
</dbReference>
<proteinExistence type="predicted"/>
<reference evidence="4 5" key="1">
    <citation type="journal article" date="2025" name="Microbiol. Resour. Announc.">
        <title>Draft genome sequences for Neonectria magnoliae and Neonectria punicea, canker pathogens of Liriodendron tulipifera and Acer saccharum in West Virginia.</title>
        <authorList>
            <person name="Petronek H.M."/>
            <person name="Kasson M.T."/>
            <person name="Metheny A.M."/>
            <person name="Stauder C.M."/>
            <person name="Lovett B."/>
            <person name="Lynch S.C."/>
            <person name="Garnas J.R."/>
            <person name="Kasson L.R."/>
            <person name="Stajich J.E."/>
        </authorList>
    </citation>
    <scope>NUCLEOTIDE SEQUENCE [LARGE SCALE GENOMIC DNA]</scope>
    <source>
        <strain evidence="4 5">NRRL 64651</strain>
    </source>
</reference>
<evidence type="ECO:0000313" key="5">
    <source>
        <dbReference type="Proteomes" id="UP001498421"/>
    </source>
</evidence>
<evidence type="ECO:0000256" key="1">
    <source>
        <dbReference type="ARBA" id="ARBA00004123"/>
    </source>
</evidence>
<evidence type="ECO:0000313" key="4">
    <source>
        <dbReference type="EMBL" id="KAK7427779.1"/>
    </source>
</evidence>
<dbReference type="PANTHER" id="PTHR31001:SF76">
    <property type="entry name" value="ZN(2)-C6 FUNGAL-TYPE DOMAIN-CONTAINING PROTEIN"/>
    <property type="match status" value="1"/>
</dbReference>
<sequence>MSSPIRSTQRAPRACTACYKAKVKCDKTIPCGRCVARGIAQDCRREVVRVQGEIHGTTRVSPNLSWDDLVHENCRLRAIITNLPAHERGGQPTAQAPLTNPFGAKGGDFETQLFQAVDHSSTPRTVASTADIILPSSESSDRILVHAVEWTFWHHCSLLVPEFKSEHDRFWDDYAQTQSLEVAHPLWLAIYFSVLASELLFMGDDDLISFDLPEMQYASLLRNWYDSALYFLDRADFVQNLDIRSTTSHEVDDAELCNVAALGGKSKLPKSKPRPVQYHIAMIKLAKICYQIKFRLRISRWQANEIAEFVFTADEQLALLISNLPSHLQFDEKQSATSIGRDRLLPWIPWQRISITKALLYYRMVIGRLLQAHWLDGSIGGTRTRAICISSAQGLINTTRGESMDPSKMRPWAVVVPIYAAVITLSLESSISDTDYDKEVQQGLDFLRLIEPHNSISTYSIQTIERLLDSSGVSFRK</sequence>
<dbReference type="PANTHER" id="PTHR31001">
    <property type="entry name" value="UNCHARACTERIZED TRANSCRIPTIONAL REGULATORY PROTEIN"/>
    <property type="match status" value="1"/>
</dbReference>
<dbReference type="CDD" id="cd12148">
    <property type="entry name" value="fungal_TF_MHR"/>
    <property type="match status" value="1"/>
</dbReference>
<dbReference type="InterPro" id="IPR050613">
    <property type="entry name" value="Sec_Metabolite_Reg"/>
</dbReference>
<accession>A0ABR1I2M5</accession>
<dbReference type="InterPro" id="IPR036864">
    <property type="entry name" value="Zn2-C6_fun-type_DNA-bd_sf"/>
</dbReference>
<dbReference type="CDD" id="cd00067">
    <property type="entry name" value="GAL4"/>
    <property type="match status" value="1"/>
</dbReference>
<evidence type="ECO:0000256" key="2">
    <source>
        <dbReference type="ARBA" id="ARBA00023242"/>
    </source>
</evidence>
<dbReference type="Pfam" id="PF00172">
    <property type="entry name" value="Zn_clus"/>
    <property type="match status" value="1"/>
</dbReference>
<name>A0ABR1I2M5_9HYPO</name>
<gene>
    <name evidence="4" type="ORF">QQZ08_005717</name>
</gene>